<dbReference type="Proteomes" id="UP000245207">
    <property type="component" value="Unassembled WGS sequence"/>
</dbReference>
<comment type="caution">
    <text evidence="1">The sequence shown here is derived from an EMBL/GenBank/DDBJ whole genome shotgun (WGS) entry which is preliminary data.</text>
</comment>
<dbReference type="GO" id="GO:0004527">
    <property type="term" value="F:exonuclease activity"/>
    <property type="evidence" value="ECO:0007669"/>
    <property type="project" value="UniProtKB-KW"/>
</dbReference>
<keyword evidence="1" id="KW-0269">Exonuclease</keyword>
<evidence type="ECO:0000313" key="2">
    <source>
        <dbReference type="Proteomes" id="UP000245207"/>
    </source>
</evidence>
<accession>A0A2U1LU89</accession>
<protein>
    <submittedName>
        <fullName evidence="1">3'-5' exonuclease domain-containing protein</fullName>
    </submittedName>
</protein>
<name>A0A2U1LU89_ARTAN</name>
<gene>
    <name evidence="1" type="ORF">CTI12_AA453360</name>
</gene>
<keyword evidence="1" id="KW-0378">Hydrolase</keyword>
<dbReference type="AlphaFoldDB" id="A0A2U1LU89"/>
<keyword evidence="2" id="KW-1185">Reference proteome</keyword>
<dbReference type="EMBL" id="PKPP01007738">
    <property type="protein sequence ID" value="PWA52573.1"/>
    <property type="molecule type" value="Genomic_DNA"/>
</dbReference>
<sequence>MNMYPYIRDAIEGKEVLLESHPQPGQESPPVYLLKILNFTGMETLRCVYRAEVTLSGSFAYVQVLSCTWAQKAMFGIAYYSGL</sequence>
<proteinExistence type="predicted"/>
<dbReference type="STRING" id="35608.A0A2U1LU89"/>
<evidence type="ECO:0000313" key="1">
    <source>
        <dbReference type="EMBL" id="PWA52573.1"/>
    </source>
</evidence>
<organism evidence="1 2">
    <name type="scientific">Artemisia annua</name>
    <name type="common">Sweet wormwood</name>
    <dbReference type="NCBI Taxonomy" id="35608"/>
    <lineage>
        <taxon>Eukaryota</taxon>
        <taxon>Viridiplantae</taxon>
        <taxon>Streptophyta</taxon>
        <taxon>Embryophyta</taxon>
        <taxon>Tracheophyta</taxon>
        <taxon>Spermatophyta</taxon>
        <taxon>Magnoliopsida</taxon>
        <taxon>eudicotyledons</taxon>
        <taxon>Gunneridae</taxon>
        <taxon>Pentapetalae</taxon>
        <taxon>asterids</taxon>
        <taxon>campanulids</taxon>
        <taxon>Asterales</taxon>
        <taxon>Asteraceae</taxon>
        <taxon>Asteroideae</taxon>
        <taxon>Anthemideae</taxon>
        <taxon>Artemisiinae</taxon>
        <taxon>Artemisia</taxon>
    </lineage>
</organism>
<keyword evidence="1" id="KW-0540">Nuclease</keyword>
<reference evidence="1 2" key="1">
    <citation type="journal article" date="2018" name="Mol. Plant">
        <title>The genome of Artemisia annua provides insight into the evolution of Asteraceae family and artemisinin biosynthesis.</title>
        <authorList>
            <person name="Shen Q."/>
            <person name="Zhang L."/>
            <person name="Liao Z."/>
            <person name="Wang S."/>
            <person name="Yan T."/>
            <person name="Shi P."/>
            <person name="Liu M."/>
            <person name="Fu X."/>
            <person name="Pan Q."/>
            <person name="Wang Y."/>
            <person name="Lv Z."/>
            <person name="Lu X."/>
            <person name="Zhang F."/>
            <person name="Jiang W."/>
            <person name="Ma Y."/>
            <person name="Chen M."/>
            <person name="Hao X."/>
            <person name="Li L."/>
            <person name="Tang Y."/>
            <person name="Lv G."/>
            <person name="Zhou Y."/>
            <person name="Sun X."/>
            <person name="Brodelius P.E."/>
            <person name="Rose J.K.C."/>
            <person name="Tang K."/>
        </authorList>
    </citation>
    <scope>NUCLEOTIDE SEQUENCE [LARGE SCALE GENOMIC DNA]</scope>
    <source>
        <strain evidence="2">cv. Huhao1</strain>
        <tissue evidence="1">Leaf</tissue>
    </source>
</reference>
<dbReference type="OrthoDB" id="1425572at2759"/>